<comment type="caution">
    <text evidence="1">The sequence shown here is derived from an EMBL/GenBank/DDBJ whole genome shotgun (WGS) entry which is preliminary data.</text>
</comment>
<reference evidence="1 2" key="1">
    <citation type="submission" date="2010-08" db="EMBL/GenBank/DDBJ databases">
        <authorList>
            <person name="Weinstock G."/>
            <person name="Sodergren E."/>
            <person name="Clifton S."/>
            <person name="Fulton L."/>
            <person name="Fulton B."/>
            <person name="Courtney L."/>
            <person name="Fronick C."/>
            <person name="Harrison M."/>
            <person name="Strong C."/>
            <person name="Farmer C."/>
            <person name="Delahaunty K."/>
            <person name="Markovic C."/>
            <person name="Hall O."/>
            <person name="Minx P."/>
            <person name="Tomlinson C."/>
            <person name="Mitreva M."/>
            <person name="Hou S."/>
            <person name="Chen J."/>
            <person name="Wollam A."/>
            <person name="Pepin K.H."/>
            <person name="Johnson M."/>
            <person name="Bhonagiri V."/>
            <person name="Zhang X."/>
            <person name="Suruliraj S."/>
            <person name="Warren W."/>
            <person name="Chinwalla A."/>
            <person name="Mardis E.R."/>
            <person name="Wilson R.K."/>
        </authorList>
    </citation>
    <scope>NUCLEOTIDE SEQUENCE [LARGE SCALE GENOMIC DNA]</scope>
    <source>
        <strain evidence="1 2">KLE1255</strain>
    </source>
</reference>
<evidence type="ECO:0000313" key="2">
    <source>
        <dbReference type="Proteomes" id="UP000006028"/>
    </source>
</evidence>
<dbReference type="Proteomes" id="UP000006028">
    <property type="component" value="Unassembled WGS sequence"/>
</dbReference>
<name>E2ZLB4_9FIRM</name>
<dbReference type="EMBL" id="AECU01000185">
    <property type="protein sequence ID" value="EFQ06024.1"/>
    <property type="molecule type" value="Genomic_DNA"/>
</dbReference>
<dbReference type="STRING" id="748224.HMPREF9436_02470"/>
<evidence type="ECO:0000313" key="1">
    <source>
        <dbReference type="EMBL" id="EFQ06024.1"/>
    </source>
</evidence>
<dbReference type="HOGENOM" id="CLU_2972739_0_0_9"/>
<organism evidence="1 2">
    <name type="scientific">Faecalibacterium cf. prausnitzii KLE1255</name>
    <dbReference type="NCBI Taxonomy" id="748224"/>
    <lineage>
        <taxon>Bacteria</taxon>
        <taxon>Bacillati</taxon>
        <taxon>Bacillota</taxon>
        <taxon>Clostridia</taxon>
        <taxon>Eubacteriales</taxon>
        <taxon>Oscillospiraceae</taxon>
        <taxon>Faecalibacterium</taxon>
    </lineage>
</organism>
<proteinExistence type="predicted"/>
<dbReference type="BioCyc" id="FCF748224-HMP:GTSS-471-MONOMER"/>
<accession>E2ZLB4</accession>
<dbReference type="AlphaFoldDB" id="E2ZLB4"/>
<protein>
    <submittedName>
        <fullName evidence="1">Uncharacterized protein</fullName>
    </submittedName>
</protein>
<gene>
    <name evidence="1" type="ORF">HMPREF9436_02470</name>
</gene>
<sequence length="58" mass="6844">MPFWLIIQYLCARCKQNAKKLPVGKRDIFQKNFPKIEDFRLTDGKVRGTMISPLLRGY</sequence>